<dbReference type="EMBL" id="JAMQOQ010000013">
    <property type="protein sequence ID" value="MDS0297106.1"/>
    <property type="molecule type" value="Genomic_DNA"/>
</dbReference>
<dbReference type="InterPro" id="IPR014015">
    <property type="entry name" value="Helicase_SF3_DNA-vir"/>
</dbReference>
<dbReference type="Proteomes" id="UP001254813">
    <property type="component" value="Unassembled WGS sequence"/>
</dbReference>
<accession>A0ABU2G8G9</accession>
<evidence type="ECO:0000256" key="2">
    <source>
        <dbReference type="ARBA" id="ARBA00022801"/>
    </source>
</evidence>
<feature type="domain" description="SF3 helicase" evidence="5">
    <location>
        <begin position="214"/>
        <end position="370"/>
    </location>
</feature>
<evidence type="ECO:0000256" key="1">
    <source>
        <dbReference type="ARBA" id="ARBA00022741"/>
    </source>
</evidence>
<evidence type="ECO:0000256" key="4">
    <source>
        <dbReference type="SAM" id="MobiDB-lite"/>
    </source>
</evidence>
<dbReference type="InterPro" id="IPR006500">
    <property type="entry name" value="Helicase_put_C_phage/plasmid"/>
</dbReference>
<evidence type="ECO:0000259" key="5">
    <source>
        <dbReference type="PROSITE" id="PS51206"/>
    </source>
</evidence>
<evidence type="ECO:0000313" key="6">
    <source>
        <dbReference type="EMBL" id="MDS0297106.1"/>
    </source>
</evidence>
<organism evidence="6 7">
    <name type="scientific">Halogeometricum luteum</name>
    <dbReference type="NCBI Taxonomy" id="2950537"/>
    <lineage>
        <taxon>Archaea</taxon>
        <taxon>Methanobacteriati</taxon>
        <taxon>Methanobacteriota</taxon>
        <taxon>Stenosarchaea group</taxon>
        <taxon>Halobacteria</taxon>
        <taxon>Halobacteriales</taxon>
        <taxon>Haloferacaceae</taxon>
        <taxon>Halogeometricum</taxon>
    </lineage>
</organism>
<protein>
    <submittedName>
        <fullName evidence="6">Phage/plasmid primase, P4 family</fullName>
    </submittedName>
</protein>
<evidence type="ECO:0000256" key="3">
    <source>
        <dbReference type="ARBA" id="ARBA00022840"/>
    </source>
</evidence>
<dbReference type="Pfam" id="PF08706">
    <property type="entry name" value="D5_N"/>
    <property type="match status" value="1"/>
</dbReference>
<name>A0ABU2G8G9_9EURY</name>
<gene>
    <name evidence="6" type="ORF">NDI79_23345</name>
</gene>
<dbReference type="InterPro" id="IPR045455">
    <property type="entry name" value="NrS-1_pol-like_helicase"/>
</dbReference>
<dbReference type="Pfam" id="PF19263">
    <property type="entry name" value="DUF5906"/>
    <property type="match status" value="1"/>
</dbReference>
<dbReference type="PROSITE" id="PS51206">
    <property type="entry name" value="SF3_HELICASE_1"/>
    <property type="match status" value="1"/>
</dbReference>
<dbReference type="PANTHER" id="PTHR35372:SF2">
    <property type="entry name" value="SF3 HELICASE DOMAIN-CONTAINING PROTEIN"/>
    <property type="match status" value="1"/>
</dbReference>
<dbReference type="NCBIfam" id="TIGR01613">
    <property type="entry name" value="primase_Cterm"/>
    <property type="match status" value="1"/>
</dbReference>
<reference evidence="6 7" key="1">
    <citation type="submission" date="2022-06" db="EMBL/GenBank/DDBJ databases">
        <title>Halogeometricum sp. a new haloarchaeum isolate from saline soil.</title>
        <authorList>
            <person name="Strakova D."/>
            <person name="Galisteo C."/>
            <person name="Sanchez-Porro C."/>
            <person name="Ventosa A."/>
        </authorList>
    </citation>
    <scope>NUCLEOTIDE SEQUENCE [LARGE SCALE GENOMIC DNA]</scope>
    <source>
        <strain evidence="7">S3BR25-2</strain>
    </source>
</reference>
<evidence type="ECO:0000313" key="7">
    <source>
        <dbReference type="Proteomes" id="UP001254813"/>
    </source>
</evidence>
<dbReference type="InterPro" id="IPR051620">
    <property type="entry name" value="ORF904-like_C"/>
</dbReference>
<keyword evidence="1" id="KW-0547">Nucleotide-binding</keyword>
<feature type="region of interest" description="Disordered" evidence="4">
    <location>
        <begin position="35"/>
        <end position="56"/>
    </location>
</feature>
<sequence length="727" mass="80341">ELDYDERVVPGDVSGSDWKTAYNYLRSIGDNQFNLPELTSSRPEKPPADSVSSGSSDVWDYVNSLFDAREASDKEARREAAEAIMAETEFIYVDTDDRLMSYNAETGVFEGGGEREVRRIIARELGRNFSTRDRDEILATIEDLTAVDVKDLNAANHAEKLRCVKNGVINIETRELLEHSPKYNFTRLIPATYDPDAEAPNVDRFLTEITSAEDEKKTLEEMVGATLHPSYVNSKFLFLFGEGKNGKGQYFTLVREFLGHDSVAGRGLHELGNDRFAKADLHGKLANIGGDIDDRKLKNVGELKRLTSGTDVVTAQRKFGQPFEFVNSATMFFAANSLPAIEDGKRSMARRVVPIRMKTEFVEDPDPENPNHKQARPEEELIAEMTTEEELSGLLNVALDGLDRLSKNGDVSLERAPMERLEYFKKHSDPVHRFASECVEKEPGSVVSKSDVYEFYKEFSEGIGEAVRYTSVFWRVFKQSFHVEESQPRGDDGRERVLLDTAFSEDALAEFGSEHLIRKYGEESKKEEDTATYRTIAAASDSNRAYESVKGTVASVVELGDSGGEKAVVTGETGAVDLVMWDSDGFLSGLEGEEVAVRNASVGEHEGKVQLQHVENVTDVSVDSASLREEGQSPVTADGGTATETETPEWAPALWGAVRSKDAGDGVDETELWTTLGDRDGFDVSLAQGIVDRAHEKAYLERTPNGLAATAKLERVATDKLNGGDGR</sequence>
<keyword evidence="3" id="KW-0067">ATP-binding</keyword>
<dbReference type="InterPro" id="IPR027417">
    <property type="entry name" value="P-loop_NTPase"/>
</dbReference>
<dbReference type="SMART" id="SM00885">
    <property type="entry name" value="D5_N"/>
    <property type="match status" value="1"/>
</dbReference>
<feature type="compositionally biased region" description="Low complexity" evidence="4">
    <location>
        <begin position="636"/>
        <end position="645"/>
    </location>
</feature>
<feature type="region of interest" description="Disordered" evidence="4">
    <location>
        <begin position="625"/>
        <end position="645"/>
    </location>
</feature>
<feature type="non-terminal residue" evidence="6">
    <location>
        <position position="1"/>
    </location>
</feature>
<keyword evidence="7" id="KW-1185">Reference proteome</keyword>
<keyword evidence="2" id="KW-0378">Hydrolase</keyword>
<proteinExistence type="predicted"/>
<dbReference type="PANTHER" id="PTHR35372">
    <property type="entry name" value="ATP BINDING PROTEIN-RELATED"/>
    <property type="match status" value="1"/>
</dbReference>
<dbReference type="RefSeq" id="WP_310931048.1">
    <property type="nucleotide sequence ID" value="NZ_JAMQOQ010000013.1"/>
</dbReference>
<comment type="caution">
    <text evidence="6">The sequence shown here is derived from an EMBL/GenBank/DDBJ whole genome shotgun (WGS) entry which is preliminary data.</text>
</comment>
<dbReference type="Gene3D" id="3.40.50.300">
    <property type="entry name" value="P-loop containing nucleotide triphosphate hydrolases"/>
    <property type="match status" value="1"/>
</dbReference>
<dbReference type="InterPro" id="IPR014818">
    <property type="entry name" value="Phage/plasmid_primase_P4_C"/>
</dbReference>